<feature type="transmembrane region" description="Helical" evidence="1">
    <location>
        <begin position="720"/>
        <end position="738"/>
    </location>
</feature>
<comment type="caution">
    <text evidence="2">The sequence shown here is derived from an EMBL/GenBank/DDBJ whole genome shotgun (WGS) entry which is preliminary data.</text>
</comment>
<dbReference type="EMBL" id="BAAAPN010000103">
    <property type="protein sequence ID" value="GAA1775101.1"/>
    <property type="molecule type" value="Genomic_DNA"/>
</dbReference>
<evidence type="ECO:0000313" key="2">
    <source>
        <dbReference type="EMBL" id="GAA1775101.1"/>
    </source>
</evidence>
<dbReference type="SUPFAM" id="SSF53448">
    <property type="entry name" value="Nucleotide-diphospho-sugar transferases"/>
    <property type="match status" value="1"/>
</dbReference>
<feature type="transmembrane region" description="Helical" evidence="1">
    <location>
        <begin position="592"/>
        <end position="610"/>
    </location>
</feature>
<organism evidence="2 3">
    <name type="scientific">Nostocoides vanveenii</name>
    <dbReference type="NCBI Taxonomy" id="330835"/>
    <lineage>
        <taxon>Bacteria</taxon>
        <taxon>Bacillati</taxon>
        <taxon>Actinomycetota</taxon>
        <taxon>Actinomycetes</taxon>
        <taxon>Micrococcales</taxon>
        <taxon>Intrasporangiaceae</taxon>
        <taxon>Nostocoides</taxon>
    </lineage>
</organism>
<dbReference type="Proteomes" id="UP001501475">
    <property type="component" value="Unassembled WGS sequence"/>
</dbReference>
<sequence length="1058" mass="107980">MTAPLTPDVPASGLHVTAVLLAERIDDALIDALWALADQDLPADALVVLDATPAGDLTERLPRSQALLDQLPTTTVLRVRPGTDLREGLPDAVAAADAAAGDAANPGTSALWLLTGATVAEHDALGHLAATLAGSHSVGMAAPKLTDANRTSRLQRFGIQITRSGRLQLDPRPGQPDQQQYDDRVDALAAPAEGLLLRRTTYADLGAHRSTLGSLGRDLDFGWRAQLAGHRVELSPRARVRLGTAYASVPSASDRRDARRVALARGPILTAPIRALWIALSTAAVALGLAVLKRPAAARRQAGDLIAVLDPWRPIAARWRTRGRRRVRHRDLRGLFVTSSQARARARDRLHDVLVPRRAGSRAPAPSAPGEARPLISSPAVWGTFLIAGLAATAARTLPGSLDAGLTAGLHGGQLRPLSSDAAALWHSWWDGWVGSGLGVAGPGAPGSGILALLTWLFQALPGEAGPNPAGRVIGLLMMASLPLAALITYAAARVGTERRLPRAVVALLWVVNPVAVTALAQGRLGPLAALVALPIVLAGVVSMTRPAVRPGVMAMTALATAGLATVLPGTLALAGALTLGLLLAGGRVARVRAIGFLPLVALAAAPTLLRLRERPAGLLSGWGGLASEATPPPWQLALLHAGPTTPDGSALGGPGDYRVWLAVPVLVLGVLGLARPTRRPGLAAASALLALGGLALALASPHLQVGTAADGTSLTPWPGIGLLVVVAGLLGAGLLAMDDPAPATGRVGHPVTPGAAWRVPAVVVAGLGGLALAGQFAWSGLGSGLSPALDPRPAVASDQATGDAATRTLILRPKTETASAPSGLTYDLIGREPGIPARDLPTDSGNRQLERQIAALVDAGANGIGADPARGLAQWAIGFVVADGELGAPLIRQLDATSGLTRIGDYRGRPVWRVEPESGAERLAPARVRWVPAASPAPGWGSTVPVTGSHAATREPLTGQGTLVIAEPAGWAGRAVVSASGTRLAATVSADGLLTYAVPAGADAVRIAVPPQHRLGQWAYLAALLLLVYLAIPLGAPPRSVAAAAGAPAGQSEGEPA</sequence>
<feature type="transmembrane region" description="Helical" evidence="1">
    <location>
        <begin position="555"/>
        <end position="585"/>
    </location>
</feature>
<evidence type="ECO:0000313" key="3">
    <source>
        <dbReference type="Proteomes" id="UP001501475"/>
    </source>
</evidence>
<feature type="transmembrane region" description="Helical" evidence="1">
    <location>
        <begin position="658"/>
        <end position="675"/>
    </location>
</feature>
<dbReference type="RefSeq" id="WP_344068758.1">
    <property type="nucleotide sequence ID" value="NZ_BAAAPN010000103.1"/>
</dbReference>
<feature type="transmembrane region" description="Helical" evidence="1">
    <location>
        <begin position="682"/>
        <end position="700"/>
    </location>
</feature>
<protein>
    <recommendedName>
        <fullName evidence="4">Glycosyltransferase</fullName>
    </recommendedName>
</protein>
<gene>
    <name evidence="2" type="ORF">GCM10009810_35000</name>
</gene>
<name>A0ABN2L4U8_9MICO</name>
<feature type="transmembrane region" description="Helical" evidence="1">
    <location>
        <begin position="433"/>
        <end position="458"/>
    </location>
</feature>
<evidence type="ECO:0008006" key="4">
    <source>
        <dbReference type="Google" id="ProtNLM"/>
    </source>
</evidence>
<keyword evidence="1" id="KW-1133">Transmembrane helix</keyword>
<keyword evidence="1" id="KW-0472">Membrane</keyword>
<keyword evidence="3" id="KW-1185">Reference proteome</keyword>
<feature type="transmembrane region" description="Helical" evidence="1">
    <location>
        <begin position="528"/>
        <end position="549"/>
    </location>
</feature>
<dbReference type="InterPro" id="IPR029044">
    <property type="entry name" value="Nucleotide-diphossugar_trans"/>
</dbReference>
<proteinExistence type="predicted"/>
<evidence type="ECO:0000256" key="1">
    <source>
        <dbReference type="SAM" id="Phobius"/>
    </source>
</evidence>
<feature type="transmembrane region" description="Helical" evidence="1">
    <location>
        <begin position="470"/>
        <end position="492"/>
    </location>
</feature>
<accession>A0ABN2L4U8</accession>
<keyword evidence="1" id="KW-0812">Transmembrane</keyword>
<reference evidence="2 3" key="1">
    <citation type="journal article" date="2019" name="Int. J. Syst. Evol. Microbiol.">
        <title>The Global Catalogue of Microorganisms (GCM) 10K type strain sequencing project: providing services to taxonomists for standard genome sequencing and annotation.</title>
        <authorList>
            <consortium name="The Broad Institute Genomics Platform"/>
            <consortium name="The Broad Institute Genome Sequencing Center for Infectious Disease"/>
            <person name="Wu L."/>
            <person name="Ma J."/>
        </authorList>
    </citation>
    <scope>NUCLEOTIDE SEQUENCE [LARGE SCALE GENOMIC DNA]</scope>
    <source>
        <strain evidence="2 3">JCM 15591</strain>
    </source>
</reference>
<feature type="transmembrane region" description="Helical" evidence="1">
    <location>
        <begin position="275"/>
        <end position="292"/>
    </location>
</feature>